<dbReference type="RefSeq" id="WP_133397868.1">
    <property type="nucleotide sequence ID" value="NZ_SNAA01000020.1"/>
</dbReference>
<dbReference type="EMBL" id="SNAA01000020">
    <property type="protein sequence ID" value="TDL75974.1"/>
    <property type="molecule type" value="Genomic_DNA"/>
</dbReference>
<sequence length="191" mass="19900">MNLAAHKDALRRAAMDRRAAAHAAAGPGAADLLVETLAAWPGAPLAAYAAMRSEIDPMPAMRAATGPVGLPVIVARAAPLRFRAWSPGTAMIRGPFGVDIPETGGWIVPRVVIVPLLAFDRSGGRLGYGGGFYDRTLAELRARGPVTAIGFAYAAQQVDRVPTEETDAPLDLIVTEAEAIRPGLADRGPAS</sequence>
<dbReference type="InterPro" id="IPR002698">
    <property type="entry name" value="FTHF_cligase"/>
</dbReference>
<gene>
    <name evidence="6" type="ORF">E2L08_14755</name>
</gene>
<accession>A0A4R6A0A7</accession>
<evidence type="ECO:0000256" key="2">
    <source>
        <dbReference type="ARBA" id="ARBA00022741"/>
    </source>
</evidence>
<dbReference type="Proteomes" id="UP000295701">
    <property type="component" value="Unassembled WGS sequence"/>
</dbReference>
<keyword evidence="6" id="KW-0436">Ligase</keyword>
<evidence type="ECO:0000256" key="4">
    <source>
        <dbReference type="PIRSR" id="PIRSR006806-1"/>
    </source>
</evidence>
<dbReference type="PIRSF" id="PIRSF006806">
    <property type="entry name" value="FTHF_cligase"/>
    <property type="match status" value="1"/>
</dbReference>
<dbReference type="NCBIfam" id="TIGR02727">
    <property type="entry name" value="MTHFS_bact"/>
    <property type="match status" value="1"/>
</dbReference>
<dbReference type="InterPro" id="IPR037171">
    <property type="entry name" value="NagB/RpiA_transferase-like"/>
</dbReference>
<comment type="caution">
    <text evidence="6">The sequence shown here is derived from an EMBL/GenBank/DDBJ whole genome shotgun (WGS) entry which is preliminary data.</text>
</comment>
<evidence type="ECO:0000313" key="6">
    <source>
        <dbReference type="EMBL" id="TDL75974.1"/>
    </source>
</evidence>
<organism evidence="6 7">
    <name type="scientific">Palleronia sediminis</name>
    <dbReference type="NCBI Taxonomy" id="2547833"/>
    <lineage>
        <taxon>Bacteria</taxon>
        <taxon>Pseudomonadati</taxon>
        <taxon>Pseudomonadota</taxon>
        <taxon>Alphaproteobacteria</taxon>
        <taxon>Rhodobacterales</taxon>
        <taxon>Roseobacteraceae</taxon>
        <taxon>Palleronia</taxon>
    </lineage>
</organism>
<keyword evidence="7" id="KW-1185">Reference proteome</keyword>
<dbReference type="Gene3D" id="3.40.50.10420">
    <property type="entry name" value="NagB/RpiA/CoA transferase-like"/>
    <property type="match status" value="1"/>
</dbReference>
<dbReference type="EC" id="6.3.3.2" evidence="5"/>
<dbReference type="Pfam" id="PF01812">
    <property type="entry name" value="5-FTHF_cyc-lig"/>
    <property type="match status" value="1"/>
</dbReference>
<dbReference type="PANTHER" id="PTHR23407:SF1">
    <property type="entry name" value="5-FORMYLTETRAHYDROFOLATE CYCLO-LIGASE"/>
    <property type="match status" value="1"/>
</dbReference>
<comment type="similarity">
    <text evidence="1 5">Belongs to the 5-formyltetrahydrofolate cyclo-ligase family.</text>
</comment>
<dbReference type="AlphaFoldDB" id="A0A4R6A0A7"/>
<comment type="cofactor">
    <cofactor evidence="5">
        <name>Mg(2+)</name>
        <dbReference type="ChEBI" id="CHEBI:18420"/>
    </cofactor>
</comment>
<keyword evidence="5" id="KW-0479">Metal-binding</keyword>
<feature type="binding site" evidence="4">
    <location>
        <begin position="7"/>
        <end position="11"/>
    </location>
    <ligand>
        <name>ATP</name>
        <dbReference type="ChEBI" id="CHEBI:30616"/>
    </ligand>
</feature>
<dbReference type="GO" id="GO:0046872">
    <property type="term" value="F:metal ion binding"/>
    <property type="evidence" value="ECO:0007669"/>
    <property type="project" value="UniProtKB-KW"/>
</dbReference>
<name>A0A4R6A0A7_9RHOB</name>
<evidence type="ECO:0000256" key="3">
    <source>
        <dbReference type="ARBA" id="ARBA00022840"/>
    </source>
</evidence>
<feature type="binding site" evidence="4">
    <location>
        <begin position="125"/>
        <end position="133"/>
    </location>
    <ligand>
        <name>ATP</name>
        <dbReference type="ChEBI" id="CHEBI:30616"/>
    </ligand>
</feature>
<reference evidence="6 7" key="1">
    <citation type="submission" date="2019-03" db="EMBL/GenBank/DDBJ databases">
        <title>Primorskyibacter sp. SS33 isolated from sediments.</title>
        <authorList>
            <person name="Xunke S."/>
        </authorList>
    </citation>
    <scope>NUCLEOTIDE SEQUENCE [LARGE SCALE GENOMIC DNA]</scope>
    <source>
        <strain evidence="6 7">SS33</strain>
    </source>
</reference>
<dbReference type="GO" id="GO:0005524">
    <property type="term" value="F:ATP binding"/>
    <property type="evidence" value="ECO:0007669"/>
    <property type="project" value="UniProtKB-KW"/>
</dbReference>
<feature type="binding site" evidence="4">
    <location>
        <position position="54"/>
    </location>
    <ligand>
        <name>substrate</name>
    </ligand>
</feature>
<evidence type="ECO:0000256" key="5">
    <source>
        <dbReference type="RuleBase" id="RU361279"/>
    </source>
</evidence>
<evidence type="ECO:0000256" key="1">
    <source>
        <dbReference type="ARBA" id="ARBA00010638"/>
    </source>
</evidence>
<keyword evidence="2 4" id="KW-0547">Nucleotide-binding</keyword>
<evidence type="ECO:0000313" key="7">
    <source>
        <dbReference type="Proteomes" id="UP000295701"/>
    </source>
</evidence>
<dbReference type="PANTHER" id="PTHR23407">
    <property type="entry name" value="ATPASE INHIBITOR/5-FORMYLTETRAHYDROFOLATE CYCLO-LIGASE"/>
    <property type="match status" value="1"/>
</dbReference>
<protein>
    <recommendedName>
        <fullName evidence="5">5-formyltetrahydrofolate cyclo-ligase</fullName>
        <ecNumber evidence="5">6.3.3.2</ecNumber>
    </recommendedName>
</protein>
<dbReference type="InterPro" id="IPR024185">
    <property type="entry name" value="FTHF_cligase-like_sf"/>
</dbReference>
<comment type="catalytic activity">
    <reaction evidence="5">
        <text>(6S)-5-formyl-5,6,7,8-tetrahydrofolate + ATP = (6R)-5,10-methenyltetrahydrofolate + ADP + phosphate</text>
        <dbReference type="Rhea" id="RHEA:10488"/>
        <dbReference type="ChEBI" id="CHEBI:30616"/>
        <dbReference type="ChEBI" id="CHEBI:43474"/>
        <dbReference type="ChEBI" id="CHEBI:57455"/>
        <dbReference type="ChEBI" id="CHEBI:57457"/>
        <dbReference type="ChEBI" id="CHEBI:456216"/>
        <dbReference type="EC" id="6.3.3.2"/>
    </reaction>
</comment>
<dbReference type="GO" id="GO:0030272">
    <property type="term" value="F:5-formyltetrahydrofolate cyclo-ligase activity"/>
    <property type="evidence" value="ECO:0007669"/>
    <property type="project" value="UniProtKB-EC"/>
</dbReference>
<keyword evidence="3 4" id="KW-0067">ATP-binding</keyword>
<keyword evidence="5" id="KW-0460">Magnesium</keyword>
<dbReference type="OrthoDB" id="9801938at2"/>
<dbReference type="GO" id="GO:0035999">
    <property type="term" value="P:tetrahydrofolate interconversion"/>
    <property type="evidence" value="ECO:0007669"/>
    <property type="project" value="TreeGrafter"/>
</dbReference>
<proteinExistence type="inferred from homology"/>
<dbReference type="SUPFAM" id="SSF100950">
    <property type="entry name" value="NagB/RpiA/CoA transferase-like"/>
    <property type="match status" value="1"/>
</dbReference>
<dbReference type="GO" id="GO:0009396">
    <property type="term" value="P:folic acid-containing compound biosynthetic process"/>
    <property type="evidence" value="ECO:0007669"/>
    <property type="project" value="TreeGrafter"/>
</dbReference>